<dbReference type="InterPro" id="IPR013538">
    <property type="entry name" value="ASHA1/2-like_C"/>
</dbReference>
<protein>
    <submittedName>
        <fullName evidence="3">ATPase</fullName>
    </submittedName>
</protein>
<gene>
    <name evidence="3" type="ORF">AWL63_07685</name>
</gene>
<keyword evidence="4" id="KW-1185">Reference proteome</keyword>
<dbReference type="STRING" id="1560345.AWL63_07685"/>
<proteinExistence type="inferred from homology"/>
<evidence type="ECO:0000313" key="4">
    <source>
        <dbReference type="Proteomes" id="UP000094256"/>
    </source>
</evidence>
<evidence type="ECO:0000256" key="1">
    <source>
        <dbReference type="ARBA" id="ARBA00006817"/>
    </source>
</evidence>
<dbReference type="InterPro" id="IPR023393">
    <property type="entry name" value="START-like_dom_sf"/>
</dbReference>
<dbReference type="Proteomes" id="UP000094256">
    <property type="component" value="Chromosome"/>
</dbReference>
<dbReference type="SUPFAM" id="SSF55961">
    <property type="entry name" value="Bet v1-like"/>
    <property type="match status" value="1"/>
</dbReference>
<dbReference type="KEGG" id="span:AWL63_07685"/>
<dbReference type="Gene3D" id="3.30.530.20">
    <property type="match status" value="1"/>
</dbReference>
<dbReference type="Pfam" id="PF08327">
    <property type="entry name" value="AHSA1"/>
    <property type="match status" value="1"/>
</dbReference>
<comment type="similarity">
    <text evidence="1">Belongs to the AHA1 family.</text>
</comment>
<reference evidence="3 4" key="1">
    <citation type="submission" date="2016-01" db="EMBL/GenBank/DDBJ databases">
        <title>Complete genome and mega plasmid sequence of Sphingomonas panacis DCY99 elicits systemic resistance in rice to Xanthomonas oryzae.</title>
        <authorList>
            <person name="Kim Y.J."/>
            <person name="Yang D.C."/>
            <person name="Sing P."/>
        </authorList>
    </citation>
    <scope>NUCLEOTIDE SEQUENCE [LARGE SCALE GENOMIC DNA]</scope>
    <source>
        <strain evidence="3 4">DCY99</strain>
    </source>
</reference>
<dbReference type="OrthoDB" id="9805228at2"/>
<evidence type="ECO:0000259" key="2">
    <source>
        <dbReference type="Pfam" id="PF08327"/>
    </source>
</evidence>
<dbReference type="CDD" id="cd08896">
    <property type="entry name" value="SRPBCC_CalC_Aha1-like_3"/>
    <property type="match status" value="1"/>
</dbReference>
<feature type="domain" description="Activator of Hsp90 ATPase homologue 1/2-like C-terminal" evidence="2">
    <location>
        <begin position="14"/>
        <end position="147"/>
    </location>
</feature>
<dbReference type="EMBL" id="CP014168">
    <property type="protein sequence ID" value="AOH83863.1"/>
    <property type="molecule type" value="Genomic_DNA"/>
</dbReference>
<sequence>MNETNDLSITRLIDAPVDRVWSIVTERLTEWWCPKPWTTEIVELDWRPGGRSAMVMHGPNGERHAQEGVFLEVVPGERFVFTDAYAVGWQPQTPFMTGVFAFADEGGKTRYTATARHWTAEASARHEAMGFAQGWGAVADQLAALAEG</sequence>
<name>A0A1B3Z8V7_9SPHN</name>
<dbReference type="AlphaFoldDB" id="A0A1B3Z8V7"/>
<accession>A0A1B3Z8V7</accession>
<dbReference type="RefSeq" id="WP_069204430.1">
    <property type="nucleotide sequence ID" value="NZ_CP014168.1"/>
</dbReference>
<organism evidence="3 4">
    <name type="scientific">Sphingomonas panacis</name>
    <dbReference type="NCBI Taxonomy" id="1560345"/>
    <lineage>
        <taxon>Bacteria</taxon>
        <taxon>Pseudomonadati</taxon>
        <taxon>Pseudomonadota</taxon>
        <taxon>Alphaproteobacteria</taxon>
        <taxon>Sphingomonadales</taxon>
        <taxon>Sphingomonadaceae</taxon>
        <taxon>Sphingomonas</taxon>
    </lineage>
</organism>
<evidence type="ECO:0000313" key="3">
    <source>
        <dbReference type="EMBL" id="AOH83863.1"/>
    </source>
</evidence>